<dbReference type="InterPro" id="IPR022272">
    <property type="entry name" value="Lipocalin_CS"/>
</dbReference>
<dbReference type="InterPro" id="IPR022271">
    <property type="entry name" value="Lipocalin_ApoD"/>
</dbReference>
<reference evidence="13" key="2">
    <citation type="submission" date="2025-09" db="UniProtKB">
        <authorList>
            <consortium name="Ensembl"/>
        </authorList>
    </citation>
    <scope>IDENTIFICATION</scope>
</reference>
<dbReference type="GO" id="GO:0006869">
    <property type="term" value="P:lipid transport"/>
    <property type="evidence" value="ECO:0007669"/>
    <property type="project" value="InterPro"/>
</dbReference>
<dbReference type="GO" id="GO:0005576">
    <property type="term" value="C:extracellular region"/>
    <property type="evidence" value="ECO:0007669"/>
    <property type="project" value="UniProtKB-SubCell"/>
</dbReference>
<accession>A0A671K1H0</accession>
<dbReference type="SUPFAM" id="SSF50814">
    <property type="entry name" value="Lipocalins"/>
    <property type="match status" value="1"/>
</dbReference>
<dbReference type="GO" id="GO:0000302">
    <property type="term" value="P:response to reactive oxygen species"/>
    <property type="evidence" value="ECO:0007669"/>
    <property type="project" value="TreeGrafter"/>
</dbReference>
<dbReference type="PROSITE" id="PS00213">
    <property type="entry name" value="LIPOCALIN"/>
    <property type="match status" value="1"/>
</dbReference>
<evidence type="ECO:0000256" key="4">
    <source>
        <dbReference type="ARBA" id="ARBA00022448"/>
    </source>
</evidence>
<dbReference type="CDD" id="cd19437">
    <property type="entry name" value="lipocalin_apoD-like"/>
    <property type="match status" value="1"/>
</dbReference>
<reference evidence="13" key="1">
    <citation type="submission" date="2025-08" db="UniProtKB">
        <authorList>
            <consortium name="Ensembl"/>
        </authorList>
    </citation>
    <scope>IDENTIFICATION</scope>
</reference>
<keyword evidence="9" id="KW-0325">Glycoprotein</keyword>
<dbReference type="GO" id="GO:0008289">
    <property type="term" value="F:lipid binding"/>
    <property type="evidence" value="ECO:0007669"/>
    <property type="project" value="UniProtKB-KW"/>
</dbReference>
<evidence type="ECO:0000256" key="2">
    <source>
        <dbReference type="ARBA" id="ARBA00006889"/>
    </source>
</evidence>
<dbReference type="PANTHER" id="PTHR10612:SF58">
    <property type="entry name" value="APOLIPOPROTEIN D"/>
    <property type="match status" value="1"/>
</dbReference>
<dbReference type="Ensembl" id="ENSSANT00000001045.1">
    <property type="protein sequence ID" value="ENSSANP00000000952.1"/>
    <property type="gene ID" value="ENSSANG00000000607.1"/>
</dbReference>
<dbReference type="InterPro" id="IPR026222">
    <property type="entry name" value="ApoD_vertbrte"/>
</dbReference>
<feature type="chain" id="PRO_5025720927" description="Apolipoprotein D" evidence="11">
    <location>
        <begin position="20"/>
        <end position="193"/>
    </location>
</feature>
<organism evidence="13 14">
    <name type="scientific">Sinocyclocheilus anshuiensis</name>
    <dbReference type="NCBI Taxonomy" id="1608454"/>
    <lineage>
        <taxon>Eukaryota</taxon>
        <taxon>Metazoa</taxon>
        <taxon>Chordata</taxon>
        <taxon>Craniata</taxon>
        <taxon>Vertebrata</taxon>
        <taxon>Euteleostomi</taxon>
        <taxon>Actinopterygii</taxon>
        <taxon>Neopterygii</taxon>
        <taxon>Teleostei</taxon>
        <taxon>Ostariophysi</taxon>
        <taxon>Cypriniformes</taxon>
        <taxon>Cyprinidae</taxon>
        <taxon>Cyprininae</taxon>
        <taxon>Sinocyclocheilus</taxon>
    </lineage>
</organism>
<keyword evidence="5" id="KW-0964">Secreted</keyword>
<dbReference type="InterPro" id="IPR002969">
    <property type="entry name" value="ApolipopD"/>
</dbReference>
<dbReference type="InterPro" id="IPR000566">
    <property type="entry name" value="Lipocln_cytosolic_FA-bd_dom"/>
</dbReference>
<evidence type="ECO:0000256" key="9">
    <source>
        <dbReference type="ARBA" id="ARBA00023180"/>
    </source>
</evidence>
<evidence type="ECO:0000256" key="11">
    <source>
        <dbReference type="PIRNR" id="PIRNR036893"/>
    </source>
</evidence>
<keyword evidence="14" id="KW-1185">Reference proteome</keyword>
<evidence type="ECO:0000256" key="1">
    <source>
        <dbReference type="ARBA" id="ARBA00004613"/>
    </source>
</evidence>
<dbReference type="FunFam" id="2.40.128.20:FF:000003">
    <property type="entry name" value="Apolipoprotein D"/>
    <property type="match status" value="1"/>
</dbReference>
<gene>
    <name evidence="13" type="primary">LOC107684429</name>
</gene>
<keyword evidence="6 11" id="KW-0732">Signal</keyword>
<dbReference type="Gene3D" id="2.40.128.20">
    <property type="match status" value="1"/>
</dbReference>
<dbReference type="PRINTS" id="PR02058">
    <property type="entry name" value="APODVERTBRTE"/>
</dbReference>
<dbReference type="Pfam" id="PF08212">
    <property type="entry name" value="Lipocalin_2"/>
    <property type="match status" value="1"/>
</dbReference>
<evidence type="ECO:0000313" key="14">
    <source>
        <dbReference type="Proteomes" id="UP000472260"/>
    </source>
</evidence>
<comment type="similarity">
    <text evidence="2 11">Belongs to the calycin superfamily. Lipocalin family.</text>
</comment>
<feature type="domain" description="Lipocalin/cytosolic fatty-acid binding" evidence="12">
    <location>
        <begin position="37"/>
        <end position="179"/>
    </location>
</feature>
<keyword evidence="4" id="KW-0813">Transport</keyword>
<evidence type="ECO:0000256" key="7">
    <source>
        <dbReference type="ARBA" id="ARBA00023121"/>
    </source>
</evidence>
<dbReference type="PIRSF" id="PIRSF036893">
    <property type="entry name" value="Lipocalin_ApoD"/>
    <property type="match status" value="1"/>
</dbReference>
<keyword evidence="7" id="KW-0446">Lipid-binding</keyword>
<keyword evidence="8" id="KW-1015">Disulfide bond</keyword>
<evidence type="ECO:0000313" key="13">
    <source>
        <dbReference type="Ensembl" id="ENSSANP00000000952.1"/>
    </source>
</evidence>
<protein>
    <recommendedName>
        <fullName evidence="3">Apolipoprotein D</fullName>
    </recommendedName>
</protein>
<evidence type="ECO:0000256" key="8">
    <source>
        <dbReference type="ARBA" id="ARBA00023157"/>
    </source>
</evidence>
<dbReference type="GO" id="GO:0042246">
    <property type="term" value="P:tissue regeneration"/>
    <property type="evidence" value="ECO:0007669"/>
    <property type="project" value="InterPro"/>
</dbReference>
<evidence type="ECO:0000256" key="6">
    <source>
        <dbReference type="ARBA" id="ARBA00022729"/>
    </source>
</evidence>
<sequence length="193" mass="21600">MQALQVLSLTLLSVLAVSAQSIGSGKCPQPPVQQNFDPTRYMGRWHEIMKIPAPFQLGDCCQATYTLSDGIVLVRNDELLANGTISFIEGTAKIVDASEPAKLEVRFFEDSPPAPYWVLATDYDNYTLVYSCSDFAGLFRAEFSWIMSRTRTLPKETISELLDILKSHGISTDSFTETDQRPELCNHEIHMKS</sequence>
<evidence type="ECO:0000256" key="3">
    <source>
        <dbReference type="ARBA" id="ARBA00019890"/>
    </source>
</evidence>
<proteinExistence type="inferred from homology"/>
<dbReference type="PRINTS" id="PR01219">
    <property type="entry name" value="APOLIPOPROTD"/>
</dbReference>
<dbReference type="GO" id="GO:0007420">
    <property type="term" value="P:brain development"/>
    <property type="evidence" value="ECO:0007669"/>
    <property type="project" value="InterPro"/>
</dbReference>
<name>A0A671K1H0_9TELE</name>
<dbReference type="GO" id="GO:0005737">
    <property type="term" value="C:cytoplasm"/>
    <property type="evidence" value="ECO:0007669"/>
    <property type="project" value="TreeGrafter"/>
</dbReference>
<evidence type="ECO:0000259" key="12">
    <source>
        <dbReference type="Pfam" id="PF08212"/>
    </source>
</evidence>
<dbReference type="GO" id="GO:0006629">
    <property type="term" value="P:lipid metabolic process"/>
    <property type="evidence" value="ECO:0007669"/>
    <property type="project" value="TreeGrafter"/>
</dbReference>
<feature type="signal peptide" evidence="11">
    <location>
        <begin position="1"/>
        <end position="19"/>
    </location>
</feature>
<dbReference type="AlphaFoldDB" id="A0A671K1H0"/>
<comment type="subcellular location">
    <subcellularLocation>
        <location evidence="1">Secreted</location>
    </subcellularLocation>
</comment>
<evidence type="ECO:0000256" key="10">
    <source>
        <dbReference type="ARBA" id="ARBA00023283"/>
    </source>
</evidence>
<keyword evidence="10" id="KW-0873">Pyrrolidone carboxylic acid</keyword>
<dbReference type="InterPro" id="IPR012674">
    <property type="entry name" value="Calycin"/>
</dbReference>
<dbReference type="PANTHER" id="PTHR10612">
    <property type="entry name" value="APOLIPOPROTEIN D"/>
    <property type="match status" value="1"/>
</dbReference>
<dbReference type="PRINTS" id="PR00179">
    <property type="entry name" value="LIPOCALIN"/>
</dbReference>
<evidence type="ECO:0000256" key="5">
    <source>
        <dbReference type="ARBA" id="ARBA00022525"/>
    </source>
</evidence>
<dbReference type="Proteomes" id="UP000472260">
    <property type="component" value="Unassembled WGS sequence"/>
</dbReference>